<organism evidence="3 4">
    <name type="scientific">Phytophthora cactorum</name>
    <dbReference type="NCBI Taxonomy" id="29920"/>
    <lineage>
        <taxon>Eukaryota</taxon>
        <taxon>Sar</taxon>
        <taxon>Stramenopiles</taxon>
        <taxon>Oomycota</taxon>
        <taxon>Peronosporomycetes</taxon>
        <taxon>Peronosporales</taxon>
        <taxon>Peronosporaceae</taxon>
        <taxon>Phytophthora</taxon>
    </lineage>
</organism>
<accession>A0A8T1UZ05</accession>
<gene>
    <name evidence="3" type="ORF">JG687_00001111</name>
</gene>
<evidence type="ECO:0000313" key="3">
    <source>
        <dbReference type="EMBL" id="KAG6973083.1"/>
    </source>
</evidence>
<evidence type="ECO:0000313" key="4">
    <source>
        <dbReference type="Proteomes" id="UP000688947"/>
    </source>
</evidence>
<feature type="coiled-coil region" evidence="1">
    <location>
        <begin position="111"/>
        <end position="138"/>
    </location>
</feature>
<feature type="region of interest" description="Disordered" evidence="2">
    <location>
        <begin position="73"/>
        <end position="104"/>
    </location>
</feature>
<feature type="region of interest" description="Disordered" evidence="2">
    <location>
        <begin position="835"/>
        <end position="866"/>
    </location>
</feature>
<feature type="coiled-coil region" evidence="1">
    <location>
        <begin position="537"/>
        <end position="620"/>
    </location>
</feature>
<proteinExistence type="predicted"/>
<name>A0A8T1UZ05_9STRA</name>
<keyword evidence="1" id="KW-0175">Coiled coil</keyword>
<dbReference type="VEuPathDB" id="FungiDB:PC110_g5513"/>
<dbReference type="PANTHER" id="PTHR35796:SF3">
    <property type="entry name" value="BHLH DOMAIN-CONTAINING PROTEIN"/>
    <property type="match status" value="1"/>
</dbReference>
<evidence type="ECO:0000256" key="2">
    <source>
        <dbReference type="SAM" id="MobiDB-lite"/>
    </source>
</evidence>
<sequence length="1215" mass="139363">MNSASLEETLAFLDEELQRPDIGIYGCAEDLSSFGGDGWDPDELLTSIDNDIGDFSIELTIASDSVAVAQLQSGNTSTQDVQSSERQAKPKKKKRKQLNSNKARDERRFEVVRLRREAEDLELTLQQLKAIRSQQRHDVDSQRDGYEEEDASGFPAVWQEICARQLDRRLRAEQENAKLKKRWEEEKRVVKSVEKMLFKRIALTGRAHPRVSKHTRRTNLPAEYIKRVADFIFDELSASVEVSYREVEGIFAGNGLVPKNVVTHQPLLRGGMKGTYRRLFDKRVVPFTLRETGDAWWKHWHNYRGQRIQDPMTNMVTESFGLEMTDLKTNASATSYGQQILHRHVEENRIVFVWNAYIEPFVFENQPVSGVYILEQSHVLIKPVDPDSTSDDEKKDECFTSMSTCYVITPHFLDPNLKNDPKTTVLIDFLVIEIMANQSPPAEVLAFLDEALEQPGDGAESLPPLDGIAWDPNLLLEILDNDESSTVGRLIPDQTVTRSCSSEREADWTKRQQVQENTTKKKKPNKNKARDERRFVLIQLRDEVEKLEFTLKQLRNMRNKQQNAIEHSSQDPGKYNEVPAVWQEICARQLRQRLSAERENVRLKQELEREKQLVKSVQKLLYKRRMPKETGPEADKHTRRTNIPPGYIERMAAFIFDELAAGVETMYREVGDTLEASSSFTTGQRPLLCGGVEGKAEKLFDRKVLSFSQHEAEMDDFNANISASSYGQQILRRDIQDHRVMYVWNAYMEPFVFENERVSGIYFLEQCYVLIKPGGVDPMSGEDEFSSKGPPFFGNETGDLGVILSFGDDEWGPQLLLETLDEAIGDFDAGLSTVGLPTISPAPNTTQKETKRRRKQLKPNNARDERRFQVTQLRKEVEDLELTLKQWQEIRSKQRFPAGVSKTDRSGNNVSAAPAVWEEICKNQLHRRLKAERENIRLKNQCKDEMQVVKKIEKLLYKRLIQRNTTQSDVTKHIRRTNLPPGYIKRIAAALFEELSAGIEVCYRLEESVLGATTSIPANMASRMPLLRGGLKGEERSFLDRRILPFSVDATGEAWWRDWHSYRGHTGENPGNMVVESFGVEMNDFKTNTSVTSYGQQILRRDVEDNRIVFVWNSYLEPFIFENEQVGGIYFLEQCHMIIKPEDEDTATNDDELASCMSSCYVITPYFLDSTLQSDPRAAALIDFLVGALFIHMKAHNDMVEDLLLDQLLQKHSNK</sequence>
<dbReference type="VEuPathDB" id="FungiDB:PC110_g5510"/>
<reference evidence="3" key="1">
    <citation type="submission" date="2021-01" db="EMBL/GenBank/DDBJ databases">
        <title>Phytophthora aleatoria, a newly-described species from Pinus radiata is distinct from Phytophthora cactorum isolates based on comparative genomics.</title>
        <authorList>
            <person name="Mcdougal R."/>
            <person name="Panda P."/>
            <person name="Williams N."/>
            <person name="Studholme D.J."/>
        </authorList>
    </citation>
    <scope>NUCLEOTIDE SEQUENCE</scope>
    <source>
        <strain evidence="3">NZFS 3830</strain>
    </source>
</reference>
<dbReference type="Proteomes" id="UP000688947">
    <property type="component" value="Unassembled WGS sequence"/>
</dbReference>
<dbReference type="OrthoDB" id="92903at2759"/>
<protein>
    <submittedName>
        <fullName evidence="3">Uncharacterized protein</fullName>
    </submittedName>
</protein>
<dbReference type="AlphaFoldDB" id="A0A8T1UZ05"/>
<dbReference type="VEuPathDB" id="FungiDB:PC110_g5512"/>
<feature type="region of interest" description="Disordered" evidence="2">
    <location>
        <begin position="496"/>
        <end position="530"/>
    </location>
</feature>
<feature type="compositionally biased region" description="Polar residues" evidence="2">
    <location>
        <begin position="73"/>
        <end position="85"/>
    </location>
</feature>
<dbReference type="EMBL" id="JAENGZ010000025">
    <property type="protein sequence ID" value="KAG6973083.1"/>
    <property type="molecule type" value="Genomic_DNA"/>
</dbReference>
<dbReference type="PANTHER" id="PTHR35796">
    <property type="entry name" value="HYPOTHETICAL CYTOSOLIC PROTEIN"/>
    <property type="match status" value="1"/>
</dbReference>
<evidence type="ECO:0000256" key="1">
    <source>
        <dbReference type="SAM" id="Coils"/>
    </source>
</evidence>
<feature type="compositionally biased region" description="Basic and acidic residues" evidence="2">
    <location>
        <begin position="501"/>
        <end position="510"/>
    </location>
</feature>
<comment type="caution">
    <text evidence="3">The sequence shown here is derived from an EMBL/GenBank/DDBJ whole genome shotgun (WGS) entry which is preliminary data.</text>
</comment>